<feature type="compositionally biased region" description="Acidic residues" evidence="1">
    <location>
        <begin position="66"/>
        <end position="81"/>
    </location>
</feature>
<reference evidence="3 4" key="1">
    <citation type="submission" date="2017-09" db="EMBL/GenBank/DDBJ databases">
        <title>Bacterial strain isolated from the female urinary microbiota.</title>
        <authorList>
            <person name="Thomas-White K."/>
            <person name="Kumar N."/>
            <person name="Forster S."/>
            <person name="Putonti C."/>
            <person name="Lawley T."/>
            <person name="Wolfe A.J."/>
        </authorList>
    </citation>
    <scope>NUCLEOTIDE SEQUENCE [LARGE SCALE GENOMIC DNA]</scope>
    <source>
        <strain evidence="3 4">UMB0908</strain>
    </source>
</reference>
<evidence type="ECO:0000256" key="2">
    <source>
        <dbReference type="SAM" id="SignalP"/>
    </source>
</evidence>
<organism evidence="3 4">
    <name type="scientific">Corynebacterium xerosis</name>
    <dbReference type="NCBI Taxonomy" id="1725"/>
    <lineage>
        <taxon>Bacteria</taxon>
        <taxon>Bacillati</taxon>
        <taxon>Actinomycetota</taxon>
        <taxon>Actinomycetes</taxon>
        <taxon>Mycobacteriales</taxon>
        <taxon>Corynebacteriaceae</taxon>
        <taxon>Corynebacterium</taxon>
    </lineage>
</organism>
<dbReference type="AlphaFoldDB" id="A0A2N6SVZ1"/>
<proteinExistence type="predicted"/>
<protein>
    <recommendedName>
        <fullName evidence="5">Lipoprotein</fullName>
    </recommendedName>
</protein>
<feature type="chain" id="PRO_5039343769" description="Lipoprotein" evidence="2">
    <location>
        <begin position="25"/>
        <end position="199"/>
    </location>
</feature>
<keyword evidence="2" id="KW-0732">Signal</keyword>
<gene>
    <name evidence="3" type="ORF">CJ204_12150</name>
</gene>
<evidence type="ECO:0008006" key="5">
    <source>
        <dbReference type="Google" id="ProtNLM"/>
    </source>
</evidence>
<accession>A0A2N6SVZ1</accession>
<feature type="signal peptide" evidence="2">
    <location>
        <begin position="1"/>
        <end position="24"/>
    </location>
</feature>
<dbReference type="Proteomes" id="UP000235363">
    <property type="component" value="Unassembled WGS sequence"/>
</dbReference>
<evidence type="ECO:0000313" key="3">
    <source>
        <dbReference type="EMBL" id="PMC61240.1"/>
    </source>
</evidence>
<name>A0A2N6SVZ1_9CORY</name>
<dbReference type="EMBL" id="PNHF01000037">
    <property type="protein sequence ID" value="PMC61240.1"/>
    <property type="molecule type" value="Genomic_DNA"/>
</dbReference>
<evidence type="ECO:0000256" key="1">
    <source>
        <dbReference type="SAM" id="MobiDB-lite"/>
    </source>
</evidence>
<dbReference type="RefSeq" id="WP_102214670.1">
    <property type="nucleotide sequence ID" value="NZ_PNHF01000037.1"/>
</dbReference>
<comment type="caution">
    <text evidence="3">The sequence shown here is derived from an EMBL/GenBank/DDBJ whole genome shotgun (WGS) entry which is preliminary data.</text>
</comment>
<feature type="compositionally biased region" description="Low complexity" evidence="1">
    <location>
        <begin position="27"/>
        <end position="65"/>
    </location>
</feature>
<sequence length="199" mass="20684">MNIHAVSRRSAAAILAASALLLGACSDSEEPAPSATTTETETTTSPTSTKPSPSTEESSESPETSATEEAESSGESPDDGDGAVTALESDGIAFTLDGVGMSCWVGEQAFLNCQGTAEWTPTSGPGPANTLSFDMNAETIQAMQANANMADLDLDEVDGGDRYEINGVIFDLTESDRLTFTDELSGKSGYITADRYGWS</sequence>
<evidence type="ECO:0000313" key="4">
    <source>
        <dbReference type="Proteomes" id="UP000235363"/>
    </source>
</evidence>
<feature type="region of interest" description="Disordered" evidence="1">
    <location>
        <begin position="27"/>
        <end position="85"/>
    </location>
</feature>